<protein>
    <recommendedName>
        <fullName evidence="6">NAD kinase</fullName>
        <ecNumber evidence="6">2.7.1.23</ecNumber>
    </recommendedName>
    <alternativeName>
        <fullName evidence="6">ATP-dependent NAD kinase</fullName>
    </alternativeName>
</protein>
<dbReference type="GO" id="GO:0046872">
    <property type="term" value="F:metal ion binding"/>
    <property type="evidence" value="ECO:0007669"/>
    <property type="project" value="UniProtKB-UniRule"/>
</dbReference>
<dbReference type="AlphaFoldDB" id="U1FAM7"/>
<dbReference type="Pfam" id="PF20143">
    <property type="entry name" value="NAD_kinase_C"/>
    <property type="match status" value="1"/>
</dbReference>
<feature type="binding site" evidence="6">
    <location>
        <begin position="59"/>
        <end position="60"/>
    </location>
    <ligand>
        <name>NAD(+)</name>
        <dbReference type="ChEBI" id="CHEBI:57540"/>
    </ligand>
</feature>
<keyword evidence="6" id="KW-0547">Nucleotide-binding</keyword>
<evidence type="ECO:0000256" key="2">
    <source>
        <dbReference type="ARBA" id="ARBA00022777"/>
    </source>
</evidence>
<dbReference type="HAMAP" id="MF_00361">
    <property type="entry name" value="NAD_kinase"/>
    <property type="match status" value="1"/>
</dbReference>
<comment type="subcellular location">
    <subcellularLocation>
        <location evidence="6">Cytoplasm</location>
    </subcellularLocation>
</comment>
<dbReference type="PANTHER" id="PTHR20275:SF0">
    <property type="entry name" value="NAD KINASE"/>
    <property type="match status" value="1"/>
</dbReference>
<feature type="binding site" evidence="6">
    <location>
        <begin position="133"/>
        <end position="134"/>
    </location>
    <ligand>
        <name>NAD(+)</name>
        <dbReference type="ChEBI" id="CHEBI:57540"/>
    </ligand>
</feature>
<dbReference type="InterPro" id="IPR002504">
    <property type="entry name" value="NADK"/>
</dbReference>
<dbReference type="STRING" id="1125725.HMPREF1325_0598"/>
<sequence length="285" mass="30388">MEKCRIVVNTSKPESQALGNEIKRFLAEKNIASSLYRFDGFSDANPFSDSDFAVTLGGDGTVLFAARGCASLGIPVFPVNLGEFGFIASIEKNEWKEKLELFLAGDMFVGERSMLEVSFSRGLRGDFSAVALNDVVVSADTAAKTVSLEVSYDGVPLGVFKTDGIIVSTATGSTAYSASAGGPIVDPELDAIILTPINAFSLSSRPIVLDPREEVCIKLLSVRKEAALITVDGQTPFALKAESVITVRKAAHKVKLAGCTTEKFCSALRSKLNWSGGPHARRPDD</sequence>
<keyword evidence="3 6" id="KW-0521">NADP</keyword>
<evidence type="ECO:0000256" key="6">
    <source>
        <dbReference type="HAMAP-Rule" id="MF_00361"/>
    </source>
</evidence>
<evidence type="ECO:0000256" key="1">
    <source>
        <dbReference type="ARBA" id="ARBA00022679"/>
    </source>
</evidence>
<keyword evidence="4 6" id="KW-0520">NAD</keyword>
<dbReference type="EMBL" id="AVQI01000064">
    <property type="protein sequence ID" value="ERK00825.1"/>
    <property type="molecule type" value="Genomic_DNA"/>
</dbReference>
<organism evidence="7 9">
    <name type="scientific">Treponema socranskii subsp. socranskii VPI DR56BR1116 = ATCC 35536</name>
    <dbReference type="NCBI Taxonomy" id="1125725"/>
    <lineage>
        <taxon>Bacteria</taxon>
        <taxon>Pseudomonadati</taxon>
        <taxon>Spirochaetota</taxon>
        <taxon>Spirochaetia</taxon>
        <taxon>Spirochaetales</taxon>
        <taxon>Treponemataceae</taxon>
        <taxon>Treponema</taxon>
    </lineage>
</organism>
<evidence type="ECO:0000313" key="9">
    <source>
        <dbReference type="Proteomes" id="UP000016412"/>
    </source>
</evidence>
<keyword evidence="6" id="KW-0067">ATP-binding</keyword>
<feature type="binding site" evidence="6">
    <location>
        <position position="144"/>
    </location>
    <ligand>
        <name>NAD(+)</name>
        <dbReference type="ChEBI" id="CHEBI:57540"/>
    </ligand>
</feature>
<dbReference type="OrthoDB" id="9774737at2"/>
<comment type="cofactor">
    <cofactor evidence="6">
        <name>a divalent metal cation</name>
        <dbReference type="ChEBI" id="CHEBI:60240"/>
    </cofactor>
</comment>
<evidence type="ECO:0000313" key="8">
    <source>
        <dbReference type="EMBL" id="ERK00825.1"/>
    </source>
</evidence>
<dbReference type="Proteomes" id="UP000016412">
    <property type="component" value="Unassembled WGS sequence"/>
</dbReference>
<dbReference type="RefSeq" id="WP_021329876.1">
    <property type="nucleotide sequence ID" value="NZ_AUZJ01000016.1"/>
</dbReference>
<evidence type="ECO:0000256" key="5">
    <source>
        <dbReference type="ARBA" id="ARBA00047925"/>
    </source>
</evidence>
<evidence type="ECO:0000256" key="3">
    <source>
        <dbReference type="ARBA" id="ARBA00022857"/>
    </source>
</evidence>
<dbReference type="InterPro" id="IPR017438">
    <property type="entry name" value="ATP-NAD_kinase_N"/>
</dbReference>
<dbReference type="GO" id="GO:0051287">
    <property type="term" value="F:NAD binding"/>
    <property type="evidence" value="ECO:0007669"/>
    <property type="project" value="UniProtKB-ARBA"/>
</dbReference>
<comment type="catalytic activity">
    <reaction evidence="5 6">
        <text>NAD(+) + ATP = ADP + NADP(+) + H(+)</text>
        <dbReference type="Rhea" id="RHEA:18629"/>
        <dbReference type="ChEBI" id="CHEBI:15378"/>
        <dbReference type="ChEBI" id="CHEBI:30616"/>
        <dbReference type="ChEBI" id="CHEBI:57540"/>
        <dbReference type="ChEBI" id="CHEBI:58349"/>
        <dbReference type="ChEBI" id="CHEBI:456216"/>
        <dbReference type="EC" id="2.7.1.23"/>
    </reaction>
</comment>
<dbReference type="EMBL" id="AUZJ01000016">
    <property type="protein sequence ID" value="ERF61172.1"/>
    <property type="molecule type" value="Genomic_DNA"/>
</dbReference>
<dbReference type="Pfam" id="PF01513">
    <property type="entry name" value="NAD_kinase"/>
    <property type="match status" value="1"/>
</dbReference>
<accession>U1FAM7</accession>
<dbReference type="SUPFAM" id="SSF111331">
    <property type="entry name" value="NAD kinase/diacylglycerol kinase-like"/>
    <property type="match status" value="1"/>
</dbReference>
<dbReference type="GO" id="GO:0005524">
    <property type="term" value="F:ATP binding"/>
    <property type="evidence" value="ECO:0007669"/>
    <property type="project" value="UniProtKB-KW"/>
</dbReference>
<reference evidence="9 10" key="1">
    <citation type="submission" date="2013-08" db="EMBL/GenBank/DDBJ databases">
        <authorList>
            <person name="Durkin A.S."/>
            <person name="Haft D.R."/>
            <person name="McCorrison J."/>
            <person name="Torralba M."/>
            <person name="Gillis M."/>
            <person name="Haft D.H."/>
            <person name="Methe B."/>
            <person name="Sutton G."/>
            <person name="Nelson K.E."/>
        </authorList>
    </citation>
    <scope>NUCLEOTIDE SEQUENCE [LARGE SCALE GENOMIC DNA]</scope>
    <source>
        <strain evidence="8 10">ATCC 35536</strain>
        <strain evidence="7 9">VPI DR56BR1116</strain>
    </source>
</reference>
<keyword evidence="1 6" id="KW-0808">Transferase</keyword>
<keyword evidence="2 6" id="KW-0418">Kinase</keyword>
<dbReference type="PANTHER" id="PTHR20275">
    <property type="entry name" value="NAD KINASE"/>
    <property type="match status" value="1"/>
</dbReference>
<comment type="caution">
    <text evidence="6">Lacks conserved residue(s) required for the propagation of feature annotation.</text>
</comment>
<dbReference type="Proteomes" id="UP000016646">
    <property type="component" value="Unassembled WGS sequence"/>
</dbReference>
<comment type="similarity">
    <text evidence="6">Belongs to the NAD kinase family.</text>
</comment>
<dbReference type="GO" id="GO:0003951">
    <property type="term" value="F:NAD+ kinase activity"/>
    <property type="evidence" value="ECO:0007669"/>
    <property type="project" value="UniProtKB-UniRule"/>
</dbReference>
<feature type="active site" description="Proton acceptor" evidence="6">
    <location>
        <position position="59"/>
    </location>
</feature>
<dbReference type="GO" id="GO:0006741">
    <property type="term" value="P:NADP+ biosynthetic process"/>
    <property type="evidence" value="ECO:0007669"/>
    <property type="project" value="UniProtKB-UniRule"/>
</dbReference>
<name>U1FAM7_TRESO</name>
<dbReference type="GO" id="GO:0019674">
    <property type="term" value="P:NAD+ metabolic process"/>
    <property type="evidence" value="ECO:0007669"/>
    <property type="project" value="InterPro"/>
</dbReference>
<gene>
    <name evidence="6" type="primary">nadK</name>
    <name evidence="8" type="ORF">HMPREF0860_1172</name>
    <name evidence="7" type="ORF">HMPREF1325_0598</name>
</gene>
<comment type="caution">
    <text evidence="7">The sequence shown here is derived from an EMBL/GenBank/DDBJ whole genome shotgun (WGS) entry which is preliminary data.</text>
</comment>
<dbReference type="Gene3D" id="3.40.50.10330">
    <property type="entry name" value="Probable inorganic polyphosphate/atp-NAD kinase, domain 1"/>
    <property type="match status" value="1"/>
</dbReference>
<feature type="binding site" evidence="6">
    <location>
        <position position="161"/>
    </location>
    <ligand>
        <name>NAD(+)</name>
        <dbReference type="ChEBI" id="CHEBI:57540"/>
    </ligand>
</feature>
<dbReference type="InterPro" id="IPR017437">
    <property type="entry name" value="ATP-NAD_kinase_PpnK-typ_C"/>
</dbReference>
<proteinExistence type="inferred from homology"/>
<dbReference type="GO" id="GO:0005737">
    <property type="term" value="C:cytoplasm"/>
    <property type="evidence" value="ECO:0007669"/>
    <property type="project" value="UniProtKB-SubCell"/>
</dbReference>
<feature type="binding site" evidence="6">
    <location>
        <position position="234"/>
    </location>
    <ligand>
        <name>NAD(+)</name>
        <dbReference type="ChEBI" id="CHEBI:57540"/>
    </ligand>
</feature>
<dbReference type="EC" id="2.7.1.23" evidence="6"/>
<evidence type="ECO:0000256" key="4">
    <source>
        <dbReference type="ARBA" id="ARBA00023027"/>
    </source>
</evidence>
<feature type="binding site" evidence="6">
    <location>
        <begin position="174"/>
        <end position="179"/>
    </location>
    <ligand>
        <name>NAD(+)</name>
        <dbReference type="ChEBI" id="CHEBI:57540"/>
    </ligand>
</feature>
<dbReference type="PATRIC" id="fig|1125725.3.peg.847"/>
<dbReference type="eggNOG" id="COG0061">
    <property type="taxonomic scope" value="Bacteria"/>
</dbReference>
<comment type="function">
    <text evidence="6">Involved in the regulation of the intracellular balance of NAD and NADP, and is a key enzyme in the biosynthesis of NADP. Catalyzes specifically the phosphorylation on 2'-hydroxyl of the adenosine moiety of NAD to yield NADP.</text>
</comment>
<feature type="binding site" evidence="6">
    <location>
        <position position="163"/>
    </location>
    <ligand>
        <name>NAD(+)</name>
        <dbReference type="ChEBI" id="CHEBI:57540"/>
    </ligand>
</feature>
<keyword evidence="10" id="KW-1185">Reference proteome</keyword>
<dbReference type="Gene3D" id="2.60.200.30">
    <property type="entry name" value="Probable inorganic polyphosphate/atp-NAD kinase, domain 2"/>
    <property type="match status" value="1"/>
</dbReference>
<dbReference type="InterPro" id="IPR016064">
    <property type="entry name" value="NAD/diacylglycerol_kinase_sf"/>
</dbReference>
<evidence type="ECO:0000313" key="10">
    <source>
        <dbReference type="Proteomes" id="UP000016646"/>
    </source>
</evidence>
<keyword evidence="6" id="KW-0963">Cytoplasm</keyword>
<evidence type="ECO:0000313" key="7">
    <source>
        <dbReference type="EMBL" id="ERF61172.1"/>
    </source>
</evidence>